<dbReference type="GO" id="GO:0051782">
    <property type="term" value="P:negative regulation of cell division"/>
    <property type="evidence" value="ECO:0007669"/>
    <property type="project" value="TreeGrafter"/>
</dbReference>
<keyword evidence="4" id="KW-1185">Reference proteome</keyword>
<dbReference type="PANTHER" id="PTHR43384">
    <property type="entry name" value="SEPTUM SITE-DETERMINING PROTEIN MIND HOMOLOG, CHLOROPLASTIC-RELATED"/>
    <property type="match status" value="1"/>
</dbReference>
<dbReference type="Proteomes" id="UP001169242">
    <property type="component" value="Unassembled WGS sequence"/>
</dbReference>
<evidence type="ECO:0000256" key="2">
    <source>
        <dbReference type="ARBA" id="ARBA00022840"/>
    </source>
</evidence>
<dbReference type="GO" id="GO:0005524">
    <property type="term" value="F:ATP binding"/>
    <property type="evidence" value="ECO:0007669"/>
    <property type="project" value="UniProtKB-KW"/>
</dbReference>
<evidence type="ECO:0000313" key="3">
    <source>
        <dbReference type="EMBL" id="MDA3732607.1"/>
    </source>
</evidence>
<dbReference type="PIRSF" id="PIRSF003092">
    <property type="entry name" value="MinD"/>
    <property type="match status" value="1"/>
</dbReference>
<reference evidence="3" key="1">
    <citation type="journal article" date="2023" name="Int. J. Syst. Evol. Microbiol.">
        <title>&lt;i&gt;Holtiella tumoricola&lt;/i&gt; gen. nov. sp. nov., isolated from a human clinical sample.</title>
        <authorList>
            <person name="Allen-Vercoe E."/>
            <person name="Daigneault M.C."/>
            <person name="Vancuren S.J."/>
            <person name="Cochrane K."/>
            <person name="O'Neal L.L."/>
            <person name="Sankaranarayanan K."/>
            <person name="Lawson P.A."/>
        </authorList>
    </citation>
    <scope>NUCLEOTIDE SEQUENCE</scope>
    <source>
        <strain evidence="3">CC70A</strain>
    </source>
</reference>
<dbReference type="GO" id="GO:0009898">
    <property type="term" value="C:cytoplasmic side of plasma membrane"/>
    <property type="evidence" value="ECO:0007669"/>
    <property type="project" value="TreeGrafter"/>
</dbReference>
<keyword evidence="1" id="KW-0547">Nucleotide-binding</keyword>
<accession>A0AA42DNK1</accession>
<evidence type="ECO:0000256" key="1">
    <source>
        <dbReference type="ARBA" id="ARBA00022741"/>
    </source>
</evidence>
<comment type="caution">
    <text evidence="3">The sequence shown here is derived from an EMBL/GenBank/DDBJ whole genome shotgun (WGS) entry which is preliminary data.</text>
</comment>
<dbReference type="CDD" id="cd02038">
    <property type="entry name" value="FlhG-like"/>
    <property type="match status" value="1"/>
</dbReference>
<dbReference type="AlphaFoldDB" id="A0AA42DNK1"/>
<proteinExistence type="predicted"/>
<gene>
    <name evidence="3" type="ORF">PBV87_14030</name>
</gene>
<sequence length="287" mass="32176">MNDQAQALRDLVSKKNQPMQKMKIITVTSGKGGVGKSNFTTNLALSLKEYGKTPVILDADFGLANVEIILGQRPKYNLSHLIHKKCTFSELVCESQYGIPFISGGSGVKDMLFLSQDEMDTIANQLTELEQRTDLLLIDTGAGINEIVLKFCQLADEVYVIVTPEPASMTDAYALIKTLVKDFSLTPQFNIVINKAMNREEAHDVYRKMAYVVKEFLQASIRYAGYIPYDPKLFEAVKNQRPVIHYAPKCSASEAYKAIGRSILNMPEPERSLKTSWLDKFKKVFSS</sequence>
<dbReference type="Pfam" id="PF10609">
    <property type="entry name" value="ParA"/>
    <property type="match status" value="1"/>
</dbReference>
<dbReference type="GO" id="GO:0005829">
    <property type="term" value="C:cytosol"/>
    <property type="evidence" value="ECO:0007669"/>
    <property type="project" value="TreeGrafter"/>
</dbReference>
<evidence type="ECO:0000313" key="4">
    <source>
        <dbReference type="Proteomes" id="UP001169242"/>
    </source>
</evidence>
<organism evidence="3 4">
    <name type="scientific">Holtiella tumoricola</name>
    <dbReference type="NCBI Taxonomy" id="3018743"/>
    <lineage>
        <taxon>Bacteria</taxon>
        <taxon>Bacillati</taxon>
        <taxon>Bacillota</taxon>
        <taxon>Clostridia</taxon>
        <taxon>Lachnospirales</taxon>
        <taxon>Cellulosilyticaceae</taxon>
        <taxon>Holtiella</taxon>
    </lineage>
</organism>
<dbReference type="PANTHER" id="PTHR43384:SF4">
    <property type="entry name" value="CELLULOSE BIOSYNTHESIS PROTEIN BCSQ-RELATED"/>
    <property type="match status" value="1"/>
</dbReference>
<dbReference type="EMBL" id="JAQIFT010000049">
    <property type="protein sequence ID" value="MDA3732607.1"/>
    <property type="molecule type" value="Genomic_DNA"/>
</dbReference>
<dbReference type="InterPro" id="IPR033875">
    <property type="entry name" value="FlhG"/>
</dbReference>
<dbReference type="InterPro" id="IPR033756">
    <property type="entry name" value="YlxH/NBP35"/>
</dbReference>
<dbReference type="InterPro" id="IPR050625">
    <property type="entry name" value="ParA/MinD_ATPase"/>
</dbReference>
<dbReference type="InterPro" id="IPR027417">
    <property type="entry name" value="P-loop_NTPase"/>
</dbReference>
<dbReference type="Gene3D" id="3.40.50.300">
    <property type="entry name" value="P-loop containing nucleotide triphosphate hydrolases"/>
    <property type="match status" value="1"/>
</dbReference>
<dbReference type="RefSeq" id="WP_271012672.1">
    <property type="nucleotide sequence ID" value="NZ_JAQIFT010000049.1"/>
</dbReference>
<name>A0AA42DNK1_9FIRM</name>
<protein>
    <submittedName>
        <fullName evidence="3">MinD/ParA family protein</fullName>
    </submittedName>
</protein>
<keyword evidence="2" id="KW-0067">ATP-binding</keyword>
<dbReference type="SUPFAM" id="SSF52540">
    <property type="entry name" value="P-loop containing nucleoside triphosphate hydrolases"/>
    <property type="match status" value="1"/>
</dbReference>
<dbReference type="GO" id="GO:0016887">
    <property type="term" value="F:ATP hydrolysis activity"/>
    <property type="evidence" value="ECO:0007669"/>
    <property type="project" value="TreeGrafter"/>
</dbReference>
<dbReference type="InterPro" id="IPR025501">
    <property type="entry name" value="MinD_FleN"/>
</dbReference>